<proteinExistence type="predicted"/>
<gene>
    <name evidence="2" type="ORF">LY90DRAFT_512809</name>
</gene>
<sequence>MKISFKMFLIVYVLCFLIGKINTFSRNALFKHCLRCQNFNNKNKIKYCKKCYTDKILTKLSSVSSERNNNNSNINVITQRKRDIPLKIAVCAIGKNENLYIREWVECYKNLGITKIFI</sequence>
<keyword evidence="1" id="KW-0732">Signal</keyword>
<keyword evidence="3" id="KW-1185">Reference proteome</keyword>
<dbReference type="AlphaFoldDB" id="A0A1Y2B4E0"/>
<protein>
    <submittedName>
        <fullName evidence="2">Uncharacterized protein</fullName>
    </submittedName>
</protein>
<dbReference type="EMBL" id="MCOG01000178">
    <property type="protein sequence ID" value="ORY29712.1"/>
    <property type="molecule type" value="Genomic_DNA"/>
</dbReference>
<name>A0A1Y2B4E0_9FUNG</name>
<reference evidence="2 3" key="1">
    <citation type="submission" date="2016-08" db="EMBL/GenBank/DDBJ databases">
        <title>A Parts List for Fungal Cellulosomes Revealed by Comparative Genomics.</title>
        <authorList>
            <consortium name="DOE Joint Genome Institute"/>
            <person name="Haitjema C.H."/>
            <person name="Gilmore S.P."/>
            <person name="Henske J.K."/>
            <person name="Solomon K.V."/>
            <person name="De Groot R."/>
            <person name="Kuo A."/>
            <person name="Mondo S.J."/>
            <person name="Salamov A.A."/>
            <person name="Labutti K."/>
            <person name="Zhao Z."/>
            <person name="Chiniquy J."/>
            <person name="Barry K."/>
            <person name="Brewer H.M."/>
            <person name="Purvine S.O."/>
            <person name="Wright A.T."/>
            <person name="Boxma B."/>
            <person name="Van Alen T."/>
            <person name="Hackstein J.H."/>
            <person name="Baker S.E."/>
            <person name="Grigoriev I.V."/>
            <person name="O'Malley M.A."/>
        </authorList>
    </citation>
    <scope>NUCLEOTIDE SEQUENCE [LARGE SCALE GENOMIC DNA]</scope>
    <source>
        <strain evidence="2 3">G1</strain>
    </source>
</reference>
<dbReference type="Proteomes" id="UP000193920">
    <property type="component" value="Unassembled WGS sequence"/>
</dbReference>
<accession>A0A1Y2B4E0</accession>
<evidence type="ECO:0000313" key="3">
    <source>
        <dbReference type="Proteomes" id="UP000193920"/>
    </source>
</evidence>
<dbReference type="OrthoDB" id="2526284at2759"/>
<feature type="chain" id="PRO_5013141535" evidence="1">
    <location>
        <begin position="24"/>
        <end position="118"/>
    </location>
</feature>
<organism evidence="2 3">
    <name type="scientific">Neocallimastix californiae</name>
    <dbReference type="NCBI Taxonomy" id="1754190"/>
    <lineage>
        <taxon>Eukaryota</taxon>
        <taxon>Fungi</taxon>
        <taxon>Fungi incertae sedis</taxon>
        <taxon>Chytridiomycota</taxon>
        <taxon>Chytridiomycota incertae sedis</taxon>
        <taxon>Neocallimastigomycetes</taxon>
        <taxon>Neocallimastigales</taxon>
        <taxon>Neocallimastigaceae</taxon>
        <taxon>Neocallimastix</taxon>
    </lineage>
</organism>
<feature type="signal peptide" evidence="1">
    <location>
        <begin position="1"/>
        <end position="23"/>
    </location>
</feature>
<comment type="caution">
    <text evidence="2">The sequence shown here is derived from an EMBL/GenBank/DDBJ whole genome shotgun (WGS) entry which is preliminary data.</text>
</comment>
<evidence type="ECO:0000256" key="1">
    <source>
        <dbReference type="SAM" id="SignalP"/>
    </source>
</evidence>
<evidence type="ECO:0000313" key="2">
    <source>
        <dbReference type="EMBL" id="ORY29712.1"/>
    </source>
</evidence>